<dbReference type="InterPro" id="IPR040521">
    <property type="entry name" value="KDZ"/>
</dbReference>
<protein>
    <recommendedName>
        <fullName evidence="4">CxC1-like cysteine cluster associated with KDZ transposases domain-containing protein</fullName>
    </recommendedName>
</protein>
<evidence type="ECO:0000313" key="3">
    <source>
        <dbReference type="Proteomes" id="UP000284842"/>
    </source>
</evidence>
<gene>
    <name evidence="2" type="ORF">CVT24_006650</name>
</gene>
<keyword evidence="3" id="KW-1185">Reference proteome</keyword>
<proteinExistence type="predicted"/>
<dbReference type="Proteomes" id="UP000284842">
    <property type="component" value="Unassembled WGS sequence"/>
</dbReference>
<dbReference type="InParanoid" id="A0A409YSI7"/>
<dbReference type="EMBL" id="NHTK01000732">
    <property type="protein sequence ID" value="PPR05928.1"/>
    <property type="molecule type" value="Genomic_DNA"/>
</dbReference>
<name>A0A409YSI7_9AGAR</name>
<sequence length="929" mass="105967">MRHNTPSIPLDNSDDAWEDVTTFSSTHNSRQILEGLLAGRVELDLSHHGGEFEELVRYQLDSVNPQKKKKRKHDNRSRQDAIEKRVAAFAVQLSEMVKAYLCWSMNQGDRPFVSPDAPTYDGESERPEGVHLARKLDVFGVSNVEIRLYKSLPSIAASFVREGLIPCAPEAPTVGFTIRTLELFRTASLCCPHLSTQGFVKSISDLQGYPYKSYLSKQFSIAYDSYLDILNAVEKQVNHALGRDSDGWRLGHACAPCTYKLQGEPPLKYSMFVTMDGNDSLKRLAHREQAEEVEGEKRLGVNHERADPRVVDGDYYLSREEVDRWSQASLSMIPTKTEETDPNACDDHWKNMANERTARMWGSLTKLGYSSCYASSNMRILRRPPNTGHSHVLMVMDMVRSGEQSKYALAAVQRLLDAFGSNIGIGYDIGCKFGTTLRNSPLGPRAAELQTTCLVGSFHGHTHNRQCQLKNLTTYVDGVGLEDLEGCEPFFSKSNTLAASTRHASIYHRRQKINAYIKHTDVEDTYLGLSSLLVNGYKHALDIISQEDLLLTQMQRQGLGKDTSIFRGWLDEESHYLSNLTREPVEETLKMEYYERLQSFYKIESILTEAQTKWNTLTPSTINKQPDSTLHLETKRRQLIERHQRELEVIHNLELQLEIKPEDRWIPDDDEWKEAKKMVSLRRYQAAVDRLEGLVVARLFELTKANMSQTGYKMRQHIGKALKARSQAIRTALNDYNVAAKAVKRTELTWDQVVQYSQLADFDLLSDTCEDVRQHLWASPSSRTTLDLHFKILRAREEITRLDVEIRRLTTYIRDEEAFLAHHSLSLQHTQPSIAHQIQLRLLSFKRKNDIHITRLMSLLKLPGFTGTLDEGISIENPHIPPPPSLRPSTSSAPSPDFTAEENEQEEEEEEEEAEQIAFQVMELSVDDK</sequence>
<accession>A0A409YSI7</accession>
<dbReference type="AlphaFoldDB" id="A0A409YSI7"/>
<dbReference type="Pfam" id="PF18758">
    <property type="entry name" value="KDZ"/>
    <property type="match status" value="1"/>
</dbReference>
<reference evidence="2 3" key="1">
    <citation type="journal article" date="2018" name="Evol. Lett.">
        <title>Horizontal gene cluster transfer increased hallucinogenic mushroom diversity.</title>
        <authorList>
            <person name="Reynolds H.T."/>
            <person name="Vijayakumar V."/>
            <person name="Gluck-Thaler E."/>
            <person name="Korotkin H.B."/>
            <person name="Matheny P.B."/>
            <person name="Slot J.C."/>
        </authorList>
    </citation>
    <scope>NUCLEOTIDE SEQUENCE [LARGE SCALE GENOMIC DNA]</scope>
    <source>
        <strain evidence="2 3">2629</strain>
    </source>
</reference>
<feature type="compositionally biased region" description="Acidic residues" evidence="1">
    <location>
        <begin position="899"/>
        <end position="915"/>
    </location>
</feature>
<evidence type="ECO:0000256" key="1">
    <source>
        <dbReference type="SAM" id="MobiDB-lite"/>
    </source>
</evidence>
<dbReference type="PANTHER" id="PTHR33096:SF1">
    <property type="entry name" value="CXC1-LIKE CYSTEINE CLUSTER ASSOCIATED WITH KDZ TRANSPOSASES DOMAIN-CONTAINING PROTEIN"/>
    <property type="match status" value="1"/>
</dbReference>
<feature type="region of interest" description="Disordered" evidence="1">
    <location>
        <begin position="873"/>
        <end position="915"/>
    </location>
</feature>
<evidence type="ECO:0000313" key="2">
    <source>
        <dbReference type="EMBL" id="PPR05928.1"/>
    </source>
</evidence>
<dbReference type="OrthoDB" id="3246730at2759"/>
<evidence type="ECO:0008006" key="4">
    <source>
        <dbReference type="Google" id="ProtNLM"/>
    </source>
</evidence>
<dbReference type="STRING" id="181874.A0A409YSI7"/>
<organism evidence="2 3">
    <name type="scientific">Panaeolus cyanescens</name>
    <dbReference type="NCBI Taxonomy" id="181874"/>
    <lineage>
        <taxon>Eukaryota</taxon>
        <taxon>Fungi</taxon>
        <taxon>Dikarya</taxon>
        <taxon>Basidiomycota</taxon>
        <taxon>Agaricomycotina</taxon>
        <taxon>Agaricomycetes</taxon>
        <taxon>Agaricomycetidae</taxon>
        <taxon>Agaricales</taxon>
        <taxon>Agaricineae</taxon>
        <taxon>Galeropsidaceae</taxon>
        <taxon>Panaeolus</taxon>
    </lineage>
</organism>
<dbReference type="PANTHER" id="PTHR33096">
    <property type="entry name" value="CXC2 DOMAIN-CONTAINING PROTEIN"/>
    <property type="match status" value="1"/>
</dbReference>
<comment type="caution">
    <text evidence="2">The sequence shown here is derived from an EMBL/GenBank/DDBJ whole genome shotgun (WGS) entry which is preliminary data.</text>
</comment>
<feature type="compositionally biased region" description="Low complexity" evidence="1">
    <location>
        <begin position="887"/>
        <end position="896"/>
    </location>
</feature>